<dbReference type="InterPro" id="IPR005467">
    <property type="entry name" value="His_kinase_dom"/>
</dbReference>
<evidence type="ECO:0000313" key="9">
    <source>
        <dbReference type="EMBL" id="ARN81326.1"/>
    </source>
</evidence>
<dbReference type="PROSITE" id="PS50110">
    <property type="entry name" value="RESPONSE_REGULATORY"/>
    <property type="match status" value="1"/>
</dbReference>
<dbReference type="SMART" id="SM00388">
    <property type="entry name" value="HisKA"/>
    <property type="match status" value="1"/>
</dbReference>
<dbReference type="STRING" id="655015.B1812_09845"/>
<dbReference type="Proteomes" id="UP000193978">
    <property type="component" value="Chromosome"/>
</dbReference>
<dbReference type="CDD" id="cd00082">
    <property type="entry name" value="HisKA"/>
    <property type="match status" value="1"/>
</dbReference>
<dbReference type="Gene3D" id="1.10.287.130">
    <property type="match status" value="1"/>
</dbReference>
<protein>
    <recommendedName>
        <fullName evidence="2">histidine kinase</fullName>
        <ecNumber evidence="2">2.7.13.3</ecNumber>
    </recommendedName>
</protein>
<evidence type="ECO:0000313" key="10">
    <source>
        <dbReference type="Proteomes" id="UP000193978"/>
    </source>
</evidence>
<dbReference type="InterPro" id="IPR003661">
    <property type="entry name" value="HisK_dim/P_dom"/>
</dbReference>
<evidence type="ECO:0000256" key="4">
    <source>
        <dbReference type="ARBA" id="ARBA00022679"/>
    </source>
</evidence>
<dbReference type="SUPFAM" id="SSF52172">
    <property type="entry name" value="CheY-like"/>
    <property type="match status" value="1"/>
</dbReference>
<dbReference type="GO" id="GO:0000155">
    <property type="term" value="F:phosphorelay sensor kinase activity"/>
    <property type="evidence" value="ECO:0007669"/>
    <property type="project" value="InterPro"/>
</dbReference>
<dbReference type="RefSeq" id="WP_085771423.1">
    <property type="nucleotide sequence ID" value="NZ_AP027149.1"/>
</dbReference>
<accession>A0A1W6MUY2</accession>
<dbReference type="Gene3D" id="3.30.565.10">
    <property type="entry name" value="Histidine kinase-like ATPase, C-terminal domain"/>
    <property type="match status" value="1"/>
</dbReference>
<evidence type="ECO:0000256" key="6">
    <source>
        <dbReference type="PROSITE-ProRule" id="PRU00169"/>
    </source>
</evidence>
<dbReference type="InterPro" id="IPR004358">
    <property type="entry name" value="Sig_transdc_His_kin-like_C"/>
</dbReference>
<dbReference type="InterPro" id="IPR029016">
    <property type="entry name" value="GAF-like_dom_sf"/>
</dbReference>
<gene>
    <name evidence="9" type="ORF">B1812_09845</name>
</gene>
<dbReference type="EMBL" id="CP019948">
    <property type="protein sequence ID" value="ARN81326.1"/>
    <property type="molecule type" value="Genomic_DNA"/>
</dbReference>
<dbReference type="SUPFAM" id="SSF55781">
    <property type="entry name" value="GAF domain-like"/>
    <property type="match status" value="2"/>
</dbReference>
<dbReference type="EC" id="2.7.13.3" evidence="2"/>
<dbReference type="PANTHER" id="PTHR43547">
    <property type="entry name" value="TWO-COMPONENT HISTIDINE KINASE"/>
    <property type="match status" value="1"/>
</dbReference>
<dbReference type="SMART" id="SM00387">
    <property type="entry name" value="HATPase_c"/>
    <property type="match status" value="1"/>
</dbReference>
<feature type="domain" description="Histidine kinase" evidence="7">
    <location>
        <begin position="381"/>
        <end position="597"/>
    </location>
</feature>
<dbReference type="SMART" id="SM00065">
    <property type="entry name" value="GAF"/>
    <property type="match status" value="2"/>
</dbReference>
<dbReference type="SUPFAM" id="SSF55874">
    <property type="entry name" value="ATPase domain of HSP90 chaperone/DNA topoisomerase II/histidine kinase"/>
    <property type="match status" value="1"/>
</dbReference>
<dbReference type="SUPFAM" id="SSF47384">
    <property type="entry name" value="Homodimeric domain of signal transducing histidine kinase"/>
    <property type="match status" value="1"/>
</dbReference>
<dbReference type="CDD" id="cd17580">
    <property type="entry name" value="REC_2_DhkD-like"/>
    <property type="match status" value="1"/>
</dbReference>
<dbReference type="FunFam" id="3.30.565.10:FF:000006">
    <property type="entry name" value="Sensor histidine kinase WalK"/>
    <property type="match status" value="1"/>
</dbReference>
<dbReference type="InterPro" id="IPR003018">
    <property type="entry name" value="GAF"/>
</dbReference>
<organism evidence="9 10">
    <name type="scientific">Methylocystis bryophila</name>
    <dbReference type="NCBI Taxonomy" id="655015"/>
    <lineage>
        <taxon>Bacteria</taxon>
        <taxon>Pseudomonadati</taxon>
        <taxon>Pseudomonadota</taxon>
        <taxon>Alphaproteobacteria</taxon>
        <taxon>Hyphomicrobiales</taxon>
        <taxon>Methylocystaceae</taxon>
        <taxon>Methylocystis</taxon>
    </lineage>
</organism>
<keyword evidence="10" id="KW-1185">Reference proteome</keyword>
<dbReference type="PANTHER" id="PTHR43547:SF2">
    <property type="entry name" value="HYBRID SIGNAL TRANSDUCTION HISTIDINE KINASE C"/>
    <property type="match status" value="1"/>
</dbReference>
<feature type="modified residue" description="4-aspartylphosphate" evidence="6">
    <location>
        <position position="667"/>
    </location>
</feature>
<sequence>MLAISAADRLSIEQVSAENAALVRLHEVSLRLARSEALPTLLDAVIEAAVTVSDAAMGTLQLYDPASRTLRIVSQRGFEPAFLEHFATVRDDDPAVCGRALREGERVIVEDVSQSPIFLNTPTMAVMAEAKVRAVQSTPLRARDGALLGMIATHWRKPHRPDAGALRILDLLALQAADLIEDRQREEILRQSEAKLAAETEALGRLNAASSRLWRLQSLEEGMNEMLAATVELLGADMGNVQILDAVKGVLTIAAHRGFDQDFLTFFQEVSAEDDSACGRALRSGQRVVIDDVEADPSYAPYRQMAREAGYRAVQSTPLTGSNGALLGLLSTHFRRPHSPSEQELRRLDLYARQAADFIERCRAEEALREVSRRKEVFLATLAHELRNPLAPIRNGLLILRRSNPEGAAAQPILEIMERQVAHLIRLVDDLLEISRIKLGKIQLKREPVDLGVAINHAVDMTKDLISAGNIRLVLDPSNEPFILFGDHTRLVQVIANLLHNATKYTDSGGEIRVTTRREGNFAVLCVADNGIGIPKDRLSSVFELFAQTDRGGTPGGLGIGLALVKNLVELHGGSVEARSDGEGRGSRFLVRLPLSVVEIREKAVLGAPQPAVKLSQRVLVIDDMIDAADSLALLLRSYGCEVRVANSGAEGLRLCREFRPALVFLDIGMPEMDGFETAKRMRALPEGREATIVALTGWGEERTRRRVMDAGFDQHMTKPADLGALETLLFASAFPA</sequence>
<evidence type="ECO:0000256" key="5">
    <source>
        <dbReference type="ARBA" id="ARBA00022777"/>
    </source>
</evidence>
<dbReference type="SMART" id="SM00448">
    <property type="entry name" value="REC"/>
    <property type="match status" value="1"/>
</dbReference>
<dbReference type="CDD" id="cd00075">
    <property type="entry name" value="HATPase"/>
    <property type="match status" value="1"/>
</dbReference>
<feature type="domain" description="Response regulatory" evidence="8">
    <location>
        <begin position="618"/>
        <end position="734"/>
    </location>
</feature>
<evidence type="ECO:0000256" key="2">
    <source>
        <dbReference type="ARBA" id="ARBA00012438"/>
    </source>
</evidence>
<keyword evidence="3 6" id="KW-0597">Phosphoprotein</keyword>
<dbReference type="InterPro" id="IPR003594">
    <property type="entry name" value="HATPase_dom"/>
</dbReference>
<reference evidence="9 10" key="1">
    <citation type="submission" date="2017-02" db="EMBL/GenBank/DDBJ databases">
        <authorList>
            <person name="Peterson S.W."/>
        </authorList>
    </citation>
    <scope>NUCLEOTIDE SEQUENCE [LARGE SCALE GENOMIC DNA]</scope>
    <source>
        <strain evidence="9 10">S285</strain>
    </source>
</reference>
<dbReference type="Gene3D" id="3.30.450.40">
    <property type="match status" value="2"/>
</dbReference>
<evidence type="ECO:0000259" key="7">
    <source>
        <dbReference type="PROSITE" id="PS50109"/>
    </source>
</evidence>
<dbReference type="PRINTS" id="PR00344">
    <property type="entry name" value="BCTRLSENSOR"/>
</dbReference>
<dbReference type="AlphaFoldDB" id="A0A1W6MUY2"/>
<dbReference type="InterPro" id="IPR011006">
    <property type="entry name" value="CheY-like_superfamily"/>
</dbReference>
<name>A0A1W6MUY2_9HYPH</name>
<dbReference type="Pfam" id="PF00512">
    <property type="entry name" value="HisKA"/>
    <property type="match status" value="1"/>
</dbReference>
<comment type="catalytic activity">
    <reaction evidence="1">
        <text>ATP + protein L-histidine = ADP + protein N-phospho-L-histidine.</text>
        <dbReference type="EC" id="2.7.13.3"/>
    </reaction>
</comment>
<dbReference type="PROSITE" id="PS50109">
    <property type="entry name" value="HIS_KIN"/>
    <property type="match status" value="1"/>
</dbReference>
<evidence type="ECO:0000259" key="8">
    <source>
        <dbReference type="PROSITE" id="PS50110"/>
    </source>
</evidence>
<keyword evidence="4" id="KW-0808">Transferase</keyword>
<evidence type="ECO:0000256" key="3">
    <source>
        <dbReference type="ARBA" id="ARBA00022553"/>
    </source>
</evidence>
<keyword evidence="5" id="KW-0418">Kinase</keyword>
<proteinExistence type="predicted"/>
<dbReference type="Pfam" id="PF00072">
    <property type="entry name" value="Response_reg"/>
    <property type="match status" value="1"/>
</dbReference>
<dbReference type="Pfam" id="PF02518">
    <property type="entry name" value="HATPase_c"/>
    <property type="match status" value="1"/>
</dbReference>
<dbReference type="InterPro" id="IPR036890">
    <property type="entry name" value="HATPase_C_sf"/>
</dbReference>
<dbReference type="Pfam" id="PF13185">
    <property type="entry name" value="GAF_2"/>
    <property type="match status" value="2"/>
</dbReference>
<dbReference type="KEGG" id="mbry:B1812_09845"/>
<dbReference type="InterPro" id="IPR001789">
    <property type="entry name" value="Sig_transdc_resp-reg_receiver"/>
</dbReference>
<evidence type="ECO:0000256" key="1">
    <source>
        <dbReference type="ARBA" id="ARBA00000085"/>
    </source>
</evidence>
<dbReference type="InterPro" id="IPR036097">
    <property type="entry name" value="HisK_dim/P_sf"/>
</dbReference>
<dbReference type="OrthoDB" id="9795133at2"/>
<dbReference type="Gene3D" id="3.40.50.2300">
    <property type="match status" value="1"/>
</dbReference>